<dbReference type="Pfam" id="PF00370">
    <property type="entry name" value="FGGY_N"/>
    <property type="match status" value="1"/>
</dbReference>
<feature type="domain" description="Carbohydrate kinase FGGY C-terminal" evidence="7">
    <location>
        <begin position="336"/>
        <end position="486"/>
    </location>
</feature>
<evidence type="ECO:0000256" key="2">
    <source>
        <dbReference type="ARBA" id="ARBA00022629"/>
    </source>
</evidence>
<accession>A0ABP7KWC7</accession>
<evidence type="ECO:0000259" key="6">
    <source>
        <dbReference type="Pfam" id="PF00370"/>
    </source>
</evidence>
<dbReference type="InterPro" id="IPR000577">
    <property type="entry name" value="Carb_kinase_FGGY"/>
</dbReference>
<feature type="domain" description="Carbohydrate kinase FGGY N-terminal" evidence="6">
    <location>
        <begin position="13"/>
        <end position="259"/>
    </location>
</feature>
<dbReference type="InterPro" id="IPR050406">
    <property type="entry name" value="FGGY_Carb_Kinase"/>
</dbReference>
<evidence type="ECO:0000256" key="3">
    <source>
        <dbReference type="ARBA" id="ARBA00022679"/>
    </source>
</evidence>
<evidence type="ECO:0000259" key="7">
    <source>
        <dbReference type="Pfam" id="PF02782"/>
    </source>
</evidence>
<dbReference type="SUPFAM" id="SSF53067">
    <property type="entry name" value="Actin-like ATPase domain"/>
    <property type="match status" value="2"/>
</dbReference>
<dbReference type="EMBL" id="BAABCN010000012">
    <property type="protein sequence ID" value="GAA3888598.1"/>
    <property type="molecule type" value="Genomic_DNA"/>
</dbReference>
<organism evidence="8 9">
    <name type="scientific">Leifsonia kafniensis</name>
    <dbReference type="NCBI Taxonomy" id="475957"/>
    <lineage>
        <taxon>Bacteria</taxon>
        <taxon>Bacillati</taxon>
        <taxon>Actinomycetota</taxon>
        <taxon>Actinomycetes</taxon>
        <taxon>Micrococcales</taxon>
        <taxon>Microbacteriaceae</taxon>
        <taxon>Leifsonia</taxon>
    </lineage>
</organism>
<gene>
    <name evidence="8" type="ORF">GCM10022381_33100</name>
</gene>
<keyword evidence="3" id="KW-0808">Transferase</keyword>
<evidence type="ECO:0000313" key="8">
    <source>
        <dbReference type="EMBL" id="GAA3888598.1"/>
    </source>
</evidence>
<dbReference type="Gene3D" id="3.30.420.40">
    <property type="match status" value="2"/>
</dbReference>
<name>A0ABP7KWC7_9MICO</name>
<comment type="caution">
    <text evidence="8">The sequence shown here is derived from an EMBL/GenBank/DDBJ whole genome shotgun (WGS) entry which is preliminary data.</text>
</comment>
<dbReference type="Proteomes" id="UP001501803">
    <property type="component" value="Unassembled WGS sequence"/>
</dbReference>
<keyword evidence="2" id="KW-0119">Carbohydrate metabolism</keyword>
<dbReference type="PANTHER" id="PTHR43095:SF5">
    <property type="entry name" value="XYLULOSE KINASE"/>
    <property type="match status" value="1"/>
</dbReference>
<dbReference type="GO" id="GO:0016301">
    <property type="term" value="F:kinase activity"/>
    <property type="evidence" value="ECO:0007669"/>
    <property type="project" value="UniProtKB-KW"/>
</dbReference>
<sequence length="558" mass="57889">MRPGAPAHRGAVIAAVDLGTSGVKVALIAVSGETLATGRAEYPTSTGPNGEREQDPADWWNATVAALAEALAAGALAADVHRDHVVALAATGQMQDLICTDAAGALRPTLLYSDTRADTQHDRLAAAFPGWALRTGNQQDSSNVAAKLAWLAEHEPDTLHSTTALLFSAAGYLLWRAGGEAACDLVTASVTGLLDVDRREWFEDLVAATGARSDQLPRLVQGRASADSIIGTLSVDAADDLGLPAGIPLVLAMGDAAATTDGLVGTEPGDAYLYLGTTGWFAQVVGAGSAEQPDEQPAKQPAEHRAEPSAQHAIVLPGWHRTLRIGAVLSAGASAAWALATFLPGRSFAEADALGGARLDARLPSRLLCLPGLNGERTPVRDNTARGTFVGVTDQTDAVDLYLAVLTGVAMGLRHAADDMREAEMRDAEMRGAGAVAVSDRIAVVGGGAASPLWQRILASVFEMPIVSRAGASDESATVSAAMLAADALGLDNRIRPLFDRSGDTELVTELVAELGSALVTQPGQEAALYRELLPIHRALYDALGPSFHALARLQPCT</sequence>
<reference evidence="9" key="1">
    <citation type="journal article" date="2019" name="Int. J. Syst. Evol. Microbiol.">
        <title>The Global Catalogue of Microorganisms (GCM) 10K type strain sequencing project: providing services to taxonomists for standard genome sequencing and annotation.</title>
        <authorList>
            <consortium name="The Broad Institute Genomics Platform"/>
            <consortium name="The Broad Institute Genome Sequencing Center for Infectious Disease"/>
            <person name="Wu L."/>
            <person name="Ma J."/>
        </authorList>
    </citation>
    <scope>NUCLEOTIDE SEQUENCE [LARGE SCALE GENOMIC DNA]</scope>
    <source>
        <strain evidence="9">JCM 17021</strain>
    </source>
</reference>
<dbReference type="InterPro" id="IPR018485">
    <property type="entry name" value="FGGY_C"/>
</dbReference>
<evidence type="ECO:0000256" key="5">
    <source>
        <dbReference type="SAM" id="MobiDB-lite"/>
    </source>
</evidence>
<evidence type="ECO:0000256" key="4">
    <source>
        <dbReference type="ARBA" id="ARBA00022777"/>
    </source>
</evidence>
<dbReference type="Pfam" id="PF02782">
    <property type="entry name" value="FGGY_C"/>
    <property type="match status" value="1"/>
</dbReference>
<keyword evidence="4 8" id="KW-0418">Kinase</keyword>
<keyword evidence="2" id="KW-0859">Xylose metabolism</keyword>
<protein>
    <submittedName>
        <fullName evidence="8">FGGY family carbohydrate kinase</fullName>
    </submittedName>
</protein>
<dbReference type="PIRSF" id="PIRSF000538">
    <property type="entry name" value="GlpK"/>
    <property type="match status" value="1"/>
</dbReference>
<evidence type="ECO:0000313" key="9">
    <source>
        <dbReference type="Proteomes" id="UP001501803"/>
    </source>
</evidence>
<keyword evidence="9" id="KW-1185">Reference proteome</keyword>
<dbReference type="PANTHER" id="PTHR43095">
    <property type="entry name" value="SUGAR KINASE"/>
    <property type="match status" value="1"/>
</dbReference>
<feature type="region of interest" description="Disordered" evidence="5">
    <location>
        <begin position="287"/>
        <end position="310"/>
    </location>
</feature>
<comment type="similarity">
    <text evidence="1">Belongs to the FGGY kinase family.</text>
</comment>
<dbReference type="InterPro" id="IPR018484">
    <property type="entry name" value="FGGY_N"/>
</dbReference>
<evidence type="ECO:0000256" key="1">
    <source>
        <dbReference type="ARBA" id="ARBA00009156"/>
    </source>
</evidence>
<proteinExistence type="inferred from homology"/>
<dbReference type="InterPro" id="IPR043129">
    <property type="entry name" value="ATPase_NBD"/>
</dbReference>